<keyword evidence="1" id="KW-0805">Transcription regulation</keyword>
<evidence type="ECO:0000256" key="3">
    <source>
        <dbReference type="ARBA" id="ARBA00023163"/>
    </source>
</evidence>
<dbReference type="SUPFAM" id="SSF46785">
    <property type="entry name" value="Winged helix' DNA-binding domain"/>
    <property type="match status" value="1"/>
</dbReference>
<dbReference type="RefSeq" id="WP_061167284.1">
    <property type="nucleotide sequence ID" value="NZ_FCOA02000004.1"/>
</dbReference>
<dbReference type="PANTHER" id="PTHR30136:SF24">
    <property type="entry name" value="HTH-TYPE TRANSCRIPTIONAL REPRESSOR ALLR"/>
    <property type="match status" value="1"/>
</dbReference>
<evidence type="ECO:0000259" key="4">
    <source>
        <dbReference type="PROSITE" id="PS51077"/>
    </source>
</evidence>
<dbReference type="PROSITE" id="PS51078">
    <property type="entry name" value="ICLR_ED"/>
    <property type="match status" value="1"/>
</dbReference>
<dbReference type="SUPFAM" id="SSF55781">
    <property type="entry name" value="GAF domain-like"/>
    <property type="match status" value="1"/>
</dbReference>
<feature type="domain" description="HTH iclR-type" evidence="4">
    <location>
        <begin position="6"/>
        <end position="67"/>
    </location>
</feature>
<evidence type="ECO:0000256" key="2">
    <source>
        <dbReference type="ARBA" id="ARBA00023125"/>
    </source>
</evidence>
<dbReference type="PROSITE" id="PS51077">
    <property type="entry name" value="HTH_ICLR"/>
    <property type="match status" value="1"/>
</dbReference>
<gene>
    <name evidence="6" type="ORF">AWB79_02065</name>
</gene>
<dbReference type="InterPro" id="IPR036388">
    <property type="entry name" value="WH-like_DNA-bd_sf"/>
</dbReference>
<accession>A0A158A7R0</accession>
<dbReference type="SMART" id="SM00346">
    <property type="entry name" value="HTH_ICLR"/>
    <property type="match status" value="1"/>
</dbReference>
<proteinExistence type="predicted"/>
<keyword evidence="2" id="KW-0238">DNA-binding</keyword>
<evidence type="ECO:0000313" key="7">
    <source>
        <dbReference type="Proteomes" id="UP000054851"/>
    </source>
</evidence>
<dbReference type="GO" id="GO:0045892">
    <property type="term" value="P:negative regulation of DNA-templated transcription"/>
    <property type="evidence" value="ECO:0007669"/>
    <property type="project" value="TreeGrafter"/>
</dbReference>
<dbReference type="InterPro" id="IPR005471">
    <property type="entry name" value="Tscrpt_reg_IclR_N"/>
</dbReference>
<dbReference type="OrthoDB" id="9807558at2"/>
<evidence type="ECO:0000256" key="1">
    <source>
        <dbReference type="ARBA" id="ARBA00023015"/>
    </source>
</evidence>
<sequence>MNDYTIASVDSALKLLAIVADHPRLGLSELAERAELNTSRTFRLLTTLAAHRLIQRSGDPAIYTLGTQALVLGIAAGRQIDMATAAQAPLMRLAERFNEACQIRVRDGDESICIARVESSHVVRVHGTIGNRRPIHVGASGKLLLAYADDNEREHILTRDMRPFTKETRVDASALRQELDDIREKGYSLSRGEATSGVVAIAVPVLASATHALAALGMSIVATRFDEETLSDIIEQMRLASQEISQFIGHRHP</sequence>
<dbReference type="Gene3D" id="1.10.10.10">
    <property type="entry name" value="Winged helix-like DNA-binding domain superfamily/Winged helix DNA-binding domain"/>
    <property type="match status" value="1"/>
</dbReference>
<feature type="domain" description="IclR-ED" evidence="5">
    <location>
        <begin position="68"/>
        <end position="250"/>
    </location>
</feature>
<dbReference type="InterPro" id="IPR036390">
    <property type="entry name" value="WH_DNA-bd_sf"/>
</dbReference>
<evidence type="ECO:0000259" key="5">
    <source>
        <dbReference type="PROSITE" id="PS51078"/>
    </source>
</evidence>
<dbReference type="Gene3D" id="3.30.450.40">
    <property type="match status" value="1"/>
</dbReference>
<dbReference type="Pfam" id="PF09339">
    <property type="entry name" value="HTH_IclR"/>
    <property type="match status" value="1"/>
</dbReference>
<dbReference type="InterPro" id="IPR029016">
    <property type="entry name" value="GAF-like_dom_sf"/>
</dbReference>
<dbReference type="GO" id="GO:0003700">
    <property type="term" value="F:DNA-binding transcription factor activity"/>
    <property type="evidence" value="ECO:0007669"/>
    <property type="project" value="TreeGrafter"/>
</dbReference>
<dbReference type="GO" id="GO:0003677">
    <property type="term" value="F:DNA binding"/>
    <property type="evidence" value="ECO:0007669"/>
    <property type="project" value="UniProtKB-KW"/>
</dbReference>
<dbReference type="InterPro" id="IPR014757">
    <property type="entry name" value="Tscrpt_reg_IclR_C"/>
</dbReference>
<keyword evidence="3" id="KW-0804">Transcription</keyword>
<protein>
    <submittedName>
        <fullName evidence="6">IclR family transcriptional regulator</fullName>
    </submittedName>
</protein>
<evidence type="ECO:0000313" key="6">
    <source>
        <dbReference type="EMBL" id="SAK53838.1"/>
    </source>
</evidence>
<dbReference type="Proteomes" id="UP000054851">
    <property type="component" value="Unassembled WGS sequence"/>
</dbReference>
<dbReference type="PANTHER" id="PTHR30136">
    <property type="entry name" value="HELIX-TURN-HELIX TRANSCRIPTIONAL REGULATOR, ICLR FAMILY"/>
    <property type="match status" value="1"/>
</dbReference>
<organism evidence="6 7">
    <name type="scientific">Caballeronia hypogeia</name>
    <dbReference type="NCBI Taxonomy" id="1777140"/>
    <lineage>
        <taxon>Bacteria</taxon>
        <taxon>Pseudomonadati</taxon>
        <taxon>Pseudomonadota</taxon>
        <taxon>Betaproteobacteria</taxon>
        <taxon>Burkholderiales</taxon>
        <taxon>Burkholderiaceae</taxon>
        <taxon>Caballeronia</taxon>
    </lineage>
</organism>
<keyword evidence="7" id="KW-1185">Reference proteome</keyword>
<dbReference type="STRING" id="1777140.AWB79_02065"/>
<dbReference type="Pfam" id="PF01614">
    <property type="entry name" value="IclR_C"/>
    <property type="match status" value="1"/>
</dbReference>
<name>A0A158A7R0_9BURK</name>
<dbReference type="InterPro" id="IPR050707">
    <property type="entry name" value="HTH_MetabolicPath_Reg"/>
</dbReference>
<comment type="caution">
    <text evidence="6">The sequence shown here is derived from an EMBL/GenBank/DDBJ whole genome shotgun (WGS) entry which is preliminary data.</text>
</comment>
<reference evidence="6" key="1">
    <citation type="submission" date="2016-01" db="EMBL/GenBank/DDBJ databases">
        <authorList>
            <person name="Peeters C."/>
        </authorList>
    </citation>
    <scope>NUCLEOTIDE SEQUENCE</scope>
    <source>
        <strain evidence="6">LMG 29322</strain>
    </source>
</reference>
<dbReference type="EMBL" id="FCOA02000004">
    <property type="protein sequence ID" value="SAK53838.1"/>
    <property type="molecule type" value="Genomic_DNA"/>
</dbReference>
<dbReference type="AlphaFoldDB" id="A0A158A7R0"/>